<reference evidence="2 3" key="1">
    <citation type="submission" date="2020-10" db="EMBL/GenBank/DDBJ databases">
        <title>The Coptis chinensis genome and diversification of protoberbering-type alkaloids.</title>
        <authorList>
            <person name="Wang B."/>
            <person name="Shu S."/>
            <person name="Song C."/>
            <person name="Liu Y."/>
        </authorList>
    </citation>
    <scope>NUCLEOTIDE SEQUENCE [LARGE SCALE GENOMIC DNA]</scope>
    <source>
        <strain evidence="2">HL-2020</strain>
        <tissue evidence="2">Leaf</tissue>
    </source>
</reference>
<feature type="region of interest" description="Disordered" evidence="1">
    <location>
        <begin position="247"/>
        <end position="270"/>
    </location>
</feature>
<dbReference type="OrthoDB" id="1785234at2759"/>
<evidence type="ECO:0000313" key="3">
    <source>
        <dbReference type="Proteomes" id="UP000631114"/>
    </source>
</evidence>
<evidence type="ECO:0000313" key="2">
    <source>
        <dbReference type="EMBL" id="KAF9596930.1"/>
    </source>
</evidence>
<keyword evidence="3" id="KW-1185">Reference proteome</keyword>
<proteinExistence type="predicted"/>
<dbReference type="EMBL" id="JADFTS010000007">
    <property type="protein sequence ID" value="KAF9596930.1"/>
    <property type="molecule type" value="Genomic_DNA"/>
</dbReference>
<dbReference type="AlphaFoldDB" id="A0A835HAU0"/>
<sequence>RKRSFRLAQFLVPFFESITEQVIPKDLFAVHSEIEGSNDMSSESDPFLAPTYESEDSADDIEANEQGERINVVIELANVPSPVNVRLLDENMSLTTTLPASRGENVEGGIASGRPQVEPEIRNVRKGNALSFDVVHLLGLLTVTEESRFIMRKGFAQDVSIAIGSTTLTTAAAPLSQPNVLVKKRSETIEQAAPISVDEVAGSTGCHPQSPPPIVTTVESTRDCGMDDGPMKKKPDMAKQREIQAIKAGPPNKTCMRRRPGHSSLNVTPGATLPLVSTTSDAGIFGIP</sequence>
<feature type="non-terminal residue" evidence="2">
    <location>
        <position position="288"/>
    </location>
</feature>
<dbReference type="Proteomes" id="UP000631114">
    <property type="component" value="Unassembled WGS sequence"/>
</dbReference>
<evidence type="ECO:0000256" key="1">
    <source>
        <dbReference type="SAM" id="MobiDB-lite"/>
    </source>
</evidence>
<gene>
    <name evidence="2" type="ORF">IFM89_014509</name>
</gene>
<organism evidence="2 3">
    <name type="scientific">Coptis chinensis</name>
    <dbReference type="NCBI Taxonomy" id="261450"/>
    <lineage>
        <taxon>Eukaryota</taxon>
        <taxon>Viridiplantae</taxon>
        <taxon>Streptophyta</taxon>
        <taxon>Embryophyta</taxon>
        <taxon>Tracheophyta</taxon>
        <taxon>Spermatophyta</taxon>
        <taxon>Magnoliopsida</taxon>
        <taxon>Ranunculales</taxon>
        <taxon>Ranunculaceae</taxon>
        <taxon>Coptidoideae</taxon>
        <taxon>Coptis</taxon>
    </lineage>
</organism>
<comment type="caution">
    <text evidence="2">The sequence shown here is derived from an EMBL/GenBank/DDBJ whole genome shotgun (WGS) entry which is preliminary data.</text>
</comment>
<name>A0A835HAU0_9MAGN</name>
<accession>A0A835HAU0</accession>
<protein>
    <submittedName>
        <fullName evidence="2">Uncharacterized protein</fullName>
    </submittedName>
</protein>